<evidence type="ECO:0000259" key="9">
    <source>
        <dbReference type="PROSITE" id="PS50855"/>
    </source>
</evidence>
<feature type="transmembrane region" description="Helical" evidence="8">
    <location>
        <begin position="521"/>
        <end position="541"/>
    </location>
</feature>
<keyword evidence="7" id="KW-0349">Heme</keyword>
<dbReference type="EMBL" id="BJON01000021">
    <property type="protein sequence ID" value="GED71515.1"/>
    <property type="molecule type" value="Genomic_DNA"/>
</dbReference>
<evidence type="ECO:0000313" key="11">
    <source>
        <dbReference type="EMBL" id="KNB68998.1"/>
    </source>
</evidence>
<keyword evidence="5 8" id="KW-1133">Transmembrane helix</keyword>
<dbReference type="PANTHER" id="PTHR10422">
    <property type="entry name" value="CYTOCHROME C OXIDASE SUBUNIT 1"/>
    <property type="match status" value="1"/>
</dbReference>
<dbReference type="PROSITE" id="PS00077">
    <property type="entry name" value="COX1_CUB"/>
    <property type="match status" value="1"/>
</dbReference>
<keyword evidence="13" id="KW-1185">Reference proteome</keyword>
<comment type="similarity">
    <text evidence="7">Belongs to the heme-copper respiratory oxidase family.</text>
</comment>
<dbReference type="RefSeq" id="WP_049742381.1">
    <property type="nucleotide sequence ID" value="NZ_BJON01000021.1"/>
</dbReference>
<keyword evidence="7" id="KW-0813">Transport</keyword>
<dbReference type="EMBL" id="LGIQ01000016">
    <property type="protein sequence ID" value="KNB68998.1"/>
    <property type="molecule type" value="Genomic_DNA"/>
</dbReference>
<dbReference type="Pfam" id="PF00115">
    <property type="entry name" value="COX1"/>
    <property type="match status" value="1"/>
</dbReference>
<feature type="transmembrane region" description="Helical" evidence="8">
    <location>
        <begin position="25"/>
        <end position="44"/>
    </location>
</feature>
<dbReference type="GO" id="GO:0020037">
    <property type="term" value="F:heme binding"/>
    <property type="evidence" value="ECO:0007669"/>
    <property type="project" value="InterPro"/>
</dbReference>
<evidence type="ECO:0000256" key="5">
    <source>
        <dbReference type="ARBA" id="ARBA00022989"/>
    </source>
</evidence>
<evidence type="ECO:0000256" key="2">
    <source>
        <dbReference type="ARBA" id="ARBA00022660"/>
    </source>
</evidence>
<reference evidence="12" key="1">
    <citation type="submission" date="2015-07" db="EMBL/GenBank/DDBJ databases">
        <title>Genome sequencing project for genomic taxonomy and phylogenomics of Bacillus-like bacteria.</title>
        <authorList>
            <person name="Liu B."/>
            <person name="Wang J."/>
            <person name="Zhu Y."/>
            <person name="Liu G."/>
            <person name="Chen Q."/>
            <person name="Chen Z."/>
            <person name="Lan J."/>
            <person name="Che J."/>
            <person name="Ge C."/>
            <person name="Shi H."/>
            <person name="Pan Z."/>
            <person name="Liu X."/>
        </authorList>
    </citation>
    <scope>NUCLEOTIDE SEQUENCE [LARGE SCALE GENOMIC DNA]</scope>
    <source>
        <strain evidence="12">DSM 9887</strain>
    </source>
</reference>
<dbReference type="STRING" id="54915.ADS79_31245"/>
<dbReference type="CDD" id="cd01660">
    <property type="entry name" value="ba3-like_Oxidase_I"/>
    <property type="match status" value="1"/>
</dbReference>
<feature type="transmembrane region" description="Helical" evidence="8">
    <location>
        <begin position="384"/>
        <end position="404"/>
    </location>
</feature>
<organism evidence="11 12">
    <name type="scientific">Brevibacillus reuszeri</name>
    <dbReference type="NCBI Taxonomy" id="54915"/>
    <lineage>
        <taxon>Bacteria</taxon>
        <taxon>Bacillati</taxon>
        <taxon>Bacillota</taxon>
        <taxon>Bacilli</taxon>
        <taxon>Bacillales</taxon>
        <taxon>Paenibacillaceae</taxon>
        <taxon>Brevibacillus</taxon>
    </lineage>
</organism>
<comment type="subcellular location">
    <subcellularLocation>
        <location evidence="1">Membrane</location>
        <topology evidence="1">Multi-pass membrane protein</topology>
    </subcellularLocation>
</comment>
<evidence type="ECO:0000256" key="7">
    <source>
        <dbReference type="RuleBase" id="RU000370"/>
    </source>
</evidence>
<dbReference type="AlphaFoldDB" id="A0A0K9YJR2"/>
<feature type="transmembrane region" description="Helical" evidence="8">
    <location>
        <begin position="300"/>
        <end position="319"/>
    </location>
</feature>
<reference evidence="11" key="2">
    <citation type="submission" date="2015-07" db="EMBL/GenBank/DDBJ databases">
        <title>MeaNS - Measles Nucleotide Surveillance Program.</title>
        <authorList>
            <person name="Tran T."/>
            <person name="Druce J."/>
        </authorList>
    </citation>
    <scope>NUCLEOTIDE SEQUENCE</scope>
    <source>
        <strain evidence="11">DSM 9887</strain>
    </source>
</reference>
<dbReference type="InterPro" id="IPR000883">
    <property type="entry name" value="Cyt_C_Oxase_1"/>
</dbReference>
<feature type="transmembrane region" description="Helical" evidence="8">
    <location>
        <begin position="101"/>
        <end position="124"/>
    </location>
</feature>
<dbReference type="PRINTS" id="PR01165">
    <property type="entry name" value="CYCOXIDASEI"/>
</dbReference>
<dbReference type="Gene3D" id="1.20.210.10">
    <property type="entry name" value="Cytochrome c oxidase-like, subunit I domain"/>
    <property type="match status" value="1"/>
</dbReference>
<dbReference type="InterPro" id="IPR023615">
    <property type="entry name" value="Cyt_c_Oxase_su1_BS"/>
</dbReference>
<gene>
    <name evidence="11" type="ORF">ADS79_31245</name>
    <name evidence="10" type="ORF">BRE01_52170</name>
</gene>
<dbReference type="GO" id="GO:0016020">
    <property type="term" value="C:membrane"/>
    <property type="evidence" value="ECO:0007669"/>
    <property type="project" value="UniProtKB-SubCell"/>
</dbReference>
<dbReference type="PROSITE" id="PS50855">
    <property type="entry name" value="COX1"/>
    <property type="match status" value="1"/>
</dbReference>
<dbReference type="PANTHER" id="PTHR10422:SF40">
    <property type="entry name" value="CYTOCHROME C OXIDASE SUBUNIT I"/>
    <property type="match status" value="1"/>
</dbReference>
<dbReference type="InterPro" id="IPR036927">
    <property type="entry name" value="Cyt_c_oxase-like_su1_sf"/>
</dbReference>
<evidence type="ECO:0000313" key="10">
    <source>
        <dbReference type="EMBL" id="GED71515.1"/>
    </source>
</evidence>
<feature type="transmembrane region" description="Helical" evidence="8">
    <location>
        <begin position="178"/>
        <end position="205"/>
    </location>
</feature>
<name>A0A0K9YJR2_9BACL</name>
<evidence type="ECO:0000256" key="3">
    <source>
        <dbReference type="ARBA" id="ARBA00022692"/>
    </source>
</evidence>
<accession>A0A0K9YJR2</accession>
<evidence type="ECO:0000313" key="12">
    <source>
        <dbReference type="Proteomes" id="UP000036834"/>
    </source>
</evidence>
<keyword evidence="7" id="KW-0479">Metal-binding</keyword>
<feature type="domain" description="Cytochrome oxidase subunit I profile" evidence="9">
    <location>
        <begin position="22"/>
        <end position="494"/>
    </location>
</feature>
<dbReference type="InterPro" id="IPR033943">
    <property type="entry name" value="Ba3-like_Oxidase_I"/>
</dbReference>
<dbReference type="SUPFAM" id="SSF81442">
    <property type="entry name" value="Cytochrome c oxidase subunit I-like"/>
    <property type="match status" value="1"/>
</dbReference>
<keyword evidence="4 7" id="KW-0249">Electron transport</keyword>
<keyword evidence="3 7" id="KW-0812">Transmembrane</keyword>
<dbReference type="Proteomes" id="UP000319578">
    <property type="component" value="Unassembled WGS sequence"/>
</dbReference>
<feature type="transmembrane region" description="Helical" evidence="8">
    <location>
        <begin position="467"/>
        <end position="492"/>
    </location>
</feature>
<dbReference type="PATRIC" id="fig|54915.3.peg.5948"/>
<feature type="transmembrane region" description="Helical" evidence="8">
    <location>
        <begin position="345"/>
        <end position="364"/>
    </location>
</feature>
<evidence type="ECO:0000256" key="4">
    <source>
        <dbReference type="ARBA" id="ARBA00022982"/>
    </source>
</evidence>
<feature type="transmembrane region" description="Helical" evidence="8">
    <location>
        <begin position="262"/>
        <end position="280"/>
    </location>
</feature>
<evidence type="ECO:0000313" key="13">
    <source>
        <dbReference type="Proteomes" id="UP000319578"/>
    </source>
</evidence>
<protein>
    <submittedName>
        <fullName evidence="10 11">Cytochrome C</fullName>
    </submittedName>
</protein>
<keyword evidence="2 7" id="KW-0679">Respiratory chain</keyword>
<sequence length="557" mass="61902">MVIARKEETQISHAPIAPATAKLSLAYVWVAYVAFGLAALAGMLQGMVRGGIIELPSWTNYYQILTAHGVLMALIFTTFFIVGFIFSGVARTTGGALHGTALKLGWIGWILMVVGTAMAVVTILRNEASVLYTFYAPLKASPYFYIGAALLVVGSWIAGISVFTSYRKWRRENKGQMSPLFVFMAVTTYIMWIIATLPVAAEVLFQLIPWSLGLTPTINVMLSRTLFWFFGHPLVYFWLMPAYMAWYVCIPRIIGGHVFSDSLSRLAFILLLLFSIPVGFHHQLMEPGISAGWKMIHVTLTLIVVIPSLMTAFSIFAIFETSGRKKGGVGLFGWLKKLPWTDVRFFAPFVGMLFFIPGGAGGIINASNQINAVVHNTIWVTGHFHITVGAAVAMTFFGVSFWLVPALTGRTLTKTANRMAMVQTVFWAVGMFLMSLAMHTMGLQGAPRRTDYTTYMDHPLALGWMDYQRVMAFGGGLLFVSAILMILILLYLTFYAPKGNTEYPIGETETKQEVPRILERWPVWVGLVAFLIILAYGYPIMEQIQHQAPGSPPFKTW</sequence>
<dbReference type="InterPro" id="IPR023616">
    <property type="entry name" value="Cyt_c_oxase-like_su1_dom"/>
</dbReference>
<feature type="transmembrane region" description="Helical" evidence="8">
    <location>
        <begin position="64"/>
        <end position="89"/>
    </location>
</feature>
<dbReference type="GO" id="GO:0004129">
    <property type="term" value="F:cytochrome-c oxidase activity"/>
    <property type="evidence" value="ECO:0007669"/>
    <property type="project" value="InterPro"/>
</dbReference>
<feature type="transmembrane region" description="Helical" evidence="8">
    <location>
        <begin position="144"/>
        <end position="166"/>
    </location>
</feature>
<feature type="transmembrane region" description="Helical" evidence="8">
    <location>
        <begin position="225"/>
        <end position="250"/>
    </location>
</feature>
<feature type="transmembrane region" description="Helical" evidence="8">
    <location>
        <begin position="425"/>
        <end position="447"/>
    </location>
</feature>
<evidence type="ECO:0000256" key="8">
    <source>
        <dbReference type="SAM" id="Phobius"/>
    </source>
</evidence>
<evidence type="ECO:0000256" key="6">
    <source>
        <dbReference type="ARBA" id="ARBA00023136"/>
    </source>
</evidence>
<reference evidence="10 13" key="3">
    <citation type="submission" date="2019-06" db="EMBL/GenBank/DDBJ databases">
        <title>Whole genome shotgun sequence of Brevibacillus reuszeri NBRC 15719.</title>
        <authorList>
            <person name="Hosoyama A."/>
            <person name="Uohara A."/>
            <person name="Ohji S."/>
            <person name="Ichikawa N."/>
        </authorList>
    </citation>
    <scope>NUCLEOTIDE SEQUENCE [LARGE SCALE GENOMIC DNA]</scope>
    <source>
        <strain evidence="10 13">NBRC 15719</strain>
    </source>
</reference>
<dbReference type="GO" id="GO:0009060">
    <property type="term" value="P:aerobic respiration"/>
    <property type="evidence" value="ECO:0007669"/>
    <property type="project" value="InterPro"/>
</dbReference>
<dbReference type="OrthoDB" id="9764568at2"/>
<dbReference type="Proteomes" id="UP000036834">
    <property type="component" value="Unassembled WGS sequence"/>
</dbReference>
<evidence type="ECO:0000256" key="1">
    <source>
        <dbReference type="ARBA" id="ARBA00004141"/>
    </source>
</evidence>
<comment type="caution">
    <text evidence="11">The sequence shown here is derived from an EMBL/GenBank/DDBJ whole genome shotgun (WGS) entry which is preliminary data.</text>
</comment>
<proteinExistence type="inferred from homology"/>
<keyword evidence="6 8" id="KW-0472">Membrane</keyword>
<keyword evidence="7" id="KW-0408">Iron</keyword>